<reference evidence="2 3" key="1">
    <citation type="submission" date="2021-06" db="EMBL/GenBank/DDBJ databases">
        <title>Caerostris extrusa draft genome.</title>
        <authorList>
            <person name="Kono N."/>
            <person name="Arakawa K."/>
        </authorList>
    </citation>
    <scope>NUCLEOTIDE SEQUENCE [LARGE SCALE GENOMIC DNA]</scope>
</reference>
<protein>
    <submittedName>
        <fullName evidence="2">Uncharacterized protein</fullName>
    </submittedName>
</protein>
<evidence type="ECO:0000313" key="3">
    <source>
        <dbReference type="Proteomes" id="UP001054945"/>
    </source>
</evidence>
<feature type="region of interest" description="Disordered" evidence="1">
    <location>
        <begin position="29"/>
        <end position="49"/>
    </location>
</feature>
<sequence>MENEDYICPMDVPVTEGVTGAPKLSEVEKLVVRRNSDPSPQEQRHLDMK</sequence>
<dbReference type="Proteomes" id="UP001054945">
    <property type="component" value="Unassembled WGS sequence"/>
</dbReference>
<proteinExistence type="predicted"/>
<evidence type="ECO:0000256" key="1">
    <source>
        <dbReference type="SAM" id="MobiDB-lite"/>
    </source>
</evidence>
<comment type="caution">
    <text evidence="2">The sequence shown here is derived from an EMBL/GenBank/DDBJ whole genome shotgun (WGS) entry which is preliminary data.</text>
</comment>
<accession>A0AAV4QMY0</accession>
<name>A0AAV4QMY0_CAEEX</name>
<gene>
    <name evidence="2" type="ORF">CEXT_487031</name>
</gene>
<evidence type="ECO:0000313" key="2">
    <source>
        <dbReference type="EMBL" id="GIY10785.1"/>
    </source>
</evidence>
<organism evidence="2 3">
    <name type="scientific">Caerostris extrusa</name>
    <name type="common">Bark spider</name>
    <name type="synonym">Caerostris bankana</name>
    <dbReference type="NCBI Taxonomy" id="172846"/>
    <lineage>
        <taxon>Eukaryota</taxon>
        <taxon>Metazoa</taxon>
        <taxon>Ecdysozoa</taxon>
        <taxon>Arthropoda</taxon>
        <taxon>Chelicerata</taxon>
        <taxon>Arachnida</taxon>
        <taxon>Araneae</taxon>
        <taxon>Araneomorphae</taxon>
        <taxon>Entelegynae</taxon>
        <taxon>Araneoidea</taxon>
        <taxon>Araneidae</taxon>
        <taxon>Caerostris</taxon>
    </lineage>
</organism>
<dbReference type="EMBL" id="BPLR01006561">
    <property type="protein sequence ID" value="GIY10785.1"/>
    <property type="molecule type" value="Genomic_DNA"/>
</dbReference>
<keyword evidence="3" id="KW-1185">Reference proteome</keyword>
<dbReference type="AlphaFoldDB" id="A0AAV4QMY0"/>
<feature type="non-terminal residue" evidence="2">
    <location>
        <position position="49"/>
    </location>
</feature>